<comment type="similarity">
    <text evidence="1">Belongs to the ROK (NagC/XylR) family.</text>
</comment>
<proteinExistence type="inferred from homology"/>
<dbReference type="Gene3D" id="3.30.420.40">
    <property type="match status" value="2"/>
</dbReference>
<dbReference type="Proteomes" id="UP000802392">
    <property type="component" value="Unassembled WGS sequence"/>
</dbReference>
<reference evidence="2 3" key="1">
    <citation type="submission" date="2020-03" db="EMBL/GenBank/DDBJ databases">
        <title>Genomic Encyclopedia of Type Strains, Phase III (KMG-III): the genomes of soil and plant-associated and newly described type strains.</title>
        <authorList>
            <person name="Whitman W."/>
        </authorList>
    </citation>
    <scope>NUCLEOTIDE SEQUENCE [LARGE SCALE GENOMIC DNA]</scope>
    <source>
        <strain evidence="2 3">CECT 4207</strain>
    </source>
</reference>
<dbReference type="SUPFAM" id="SSF53067">
    <property type="entry name" value="Actin-like ATPase domain"/>
    <property type="match status" value="1"/>
</dbReference>
<dbReference type="InterPro" id="IPR036390">
    <property type="entry name" value="WH_DNA-bd_sf"/>
</dbReference>
<gene>
    <name evidence="2" type="ORF">FHR86_002856</name>
</gene>
<sequence length="393" mass="40102">MKPRAGSKALIREINEALVLDVVRTMAPVSRAAIAGQTGLSPASITGITNKLLQQQLLVETEIERGTGGRPARLLELGREGVFAAGVRLSATEALAVVVDLRGGAVASHTEPLDSTQPHAAAEAVALAVATAAGTNTAKLIGVGVAVSGVVDQTGGTVQHSGAMDWADVPFQGILEQANGLPVVIDSYVNAYARGLLFDGSFAGRDLLVISVGTSLGSAVVVEGRIQRGFNGAAGGFAHTRSLTGGGPARPCHCGADDCLETRASLWGMQQELLRTGEDRGVMPDLDGELIADAAVHLGTGMANIAKVLGPERVMVGFAPEARMGSLPEQAATAFLGQFRHVGTPAPGIDTVTTDRAAVARGAACSVLDGLFSARDSQPEGSQPGGLRPARTA</sequence>
<keyword evidence="2" id="KW-0418">Kinase</keyword>
<evidence type="ECO:0000256" key="1">
    <source>
        <dbReference type="ARBA" id="ARBA00006479"/>
    </source>
</evidence>
<evidence type="ECO:0000313" key="3">
    <source>
        <dbReference type="Proteomes" id="UP000802392"/>
    </source>
</evidence>
<keyword evidence="3" id="KW-1185">Reference proteome</keyword>
<organism evidence="2 3">
    <name type="scientific">Paenarthrobacter ilicis</name>
    <dbReference type="NCBI Taxonomy" id="43665"/>
    <lineage>
        <taxon>Bacteria</taxon>
        <taxon>Bacillati</taxon>
        <taxon>Actinomycetota</taxon>
        <taxon>Actinomycetes</taxon>
        <taxon>Micrococcales</taxon>
        <taxon>Micrococcaceae</taxon>
        <taxon>Paenarthrobacter</taxon>
    </lineage>
</organism>
<dbReference type="GO" id="GO:0016301">
    <property type="term" value="F:kinase activity"/>
    <property type="evidence" value="ECO:0007669"/>
    <property type="project" value="UniProtKB-KW"/>
</dbReference>
<accession>A0ABX0TIX2</accession>
<name>A0ABX0TIX2_9MICC</name>
<dbReference type="SUPFAM" id="SSF46785">
    <property type="entry name" value="Winged helix' DNA-binding domain"/>
    <property type="match status" value="1"/>
</dbReference>
<evidence type="ECO:0000313" key="2">
    <source>
        <dbReference type="EMBL" id="NIJ02512.1"/>
    </source>
</evidence>
<protein>
    <submittedName>
        <fullName evidence="2">NBD/HSP70 family sugar kinase</fullName>
    </submittedName>
</protein>
<dbReference type="PANTHER" id="PTHR18964">
    <property type="entry name" value="ROK (REPRESSOR, ORF, KINASE) FAMILY"/>
    <property type="match status" value="1"/>
</dbReference>
<comment type="caution">
    <text evidence="2">The sequence shown here is derived from an EMBL/GenBank/DDBJ whole genome shotgun (WGS) entry which is preliminary data.</text>
</comment>
<dbReference type="EMBL" id="JAAOZD010000006">
    <property type="protein sequence ID" value="NIJ02512.1"/>
    <property type="molecule type" value="Genomic_DNA"/>
</dbReference>
<dbReference type="Gene3D" id="1.10.10.10">
    <property type="entry name" value="Winged helix-like DNA-binding domain superfamily/Winged helix DNA-binding domain"/>
    <property type="match status" value="1"/>
</dbReference>
<keyword evidence="2" id="KW-0808">Transferase</keyword>
<dbReference type="RefSeq" id="WP_167267811.1">
    <property type="nucleotide sequence ID" value="NZ_BAAAVO010000009.1"/>
</dbReference>
<dbReference type="PANTHER" id="PTHR18964:SF149">
    <property type="entry name" value="BIFUNCTIONAL UDP-N-ACETYLGLUCOSAMINE 2-EPIMERASE_N-ACETYLMANNOSAMINE KINASE"/>
    <property type="match status" value="1"/>
</dbReference>
<dbReference type="Pfam" id="PF00480">
    <property type="entry name" value="ROK"/>
    <property type="match status" value="1"/>
</dbReference>
<dbReference type="InterPro" id="IPR043129">
    <property type="entry name" value="ATPase_NBD"/>
</dbReference>
<dbReference type="InterPro" id="IPR036388">
    <property type="entry name" value="WH-like_DNA-bd_sf"/>
</dbReference>
<dbReference type="InterPro" id="IPR000600">
    <property type="entry name" value="ROK"/>
</dbReference>